<evidence type="ECO:0000256" key="1">
    <source>
        <dbReference type="SAM" id="MobiDB-lite"/>
    </source>
</evidence>
<feature type="compositionally biased region" description="Basic and acidic residues" evidence="1">
    <location>
        <begin position="55"/>
        <end position="65"/>
    </location>
</feature>
<dbReference type="KEGG" id="eke:EK0264_10870"/>
<organism evidence="2 3">
    <name type="scientific">Epidermidibacterium keratini</name>
    <dbReference type="NCBI Taxonomy" id="1891644"/>
    <lineage>
        <taxon>Bacteria</taxon>
        <taxon>Bacillati</taxon>
        <taxon>Actinomycetota</taxon>
        <taxon>Actinomycetes</taxon>
        <taxon>Sporichthyales</taxon>
        <taxon>Sporichthyaceae</taxon>
        <taxon>Epidermidibacterium</taxon>
    </lineage>
</organism>
<accession>A0A7L4YN81</accession>
<proteinExistence type="predicted"/>
<dbReference type="Proteomes" id="UP000463857">
    <property type="component" value="Chromosome"/>
</dbReference>
<dbReference type="EMBL" id="CP047156">
    <property type="protein sequence ID" value="QHC00741.1"/>
    <property type="molecule type" value="Genomic_DNA"/>
</dbReference>
<reference evidence="2 3" key="1">
    <citation type="journal article" date="2018" name="Int. J. Syst. Evol. Microbiol.">
        <title>Epidermidibacterium keratini gen. nov., sp. nov., a member of the family Sporichthyaceae, isolated from keratin epidermis.</title>
        <authorList>
            <person name="Lee D.G."/>
            <person name="Trujillo M.E."/>
            <person name="Kang S."/>
            <person name="Nam J.J."/>
            <person name="Kim Y.J."/>
        </authorList>
    </citation>
    <scope>NUCLEOTIDE SEQUENCE [LARGE SCALE GENOMIC DNA]</scope>
    <source>
        <strain evidence="2 3">EPI-7</strain>
    </source>
</reference>
<sequence length="65" mass="7360">MSENSQHDRRDDEIEKEVAELSETPQQAAAEQRATDRDAKDDVGYDIEQADPDIVAEREKEQGIS</sequence>
<feature type="region of interest" description="Disordered" evidence="1">
    <location>
        <begin position="1"/>
        <end position="65"/>
    </location>
</feature>
<dbReference type="RefSeq" id="WP_159545524.1">
    <property type="nucleotide sequence ID" value="NZ_CP047156.1"/>
</dbReference>
<dbReference type="InParanoid" id="A0A7L4YN81"/>
<protein>
    <submittedName>
        <fullName evidence="2">Uncharacterized protein</fullName>
    </submittedName>
</protein>
<gene>
    <name evidence="2" type="ORF">EK0264_10870</name>
</gene>
<feature type="compositionally biased region" description="Basic and acidic residues" evidence="1">
    <location>
        <begin position="1"/>
        <end position="19"/>
    </location>
</feature>
<feature type="compositionally biased region" description="Basic and acidic residues" evidence="1">
    <location>
        <begin position="33"/>
        <end position="43"/>
    </location>
</feature>
<evidence type="ECO:0000313" key="3">
    <source>
        <dbReference type="Proteomes" id="UP000463857"/>
    </source>
</evidence>
<evidence type="ECO:0000313" key="2">
    <source>
        <dbReference type="EMBL" id="QHC00741.1"/>
    </source>
</evidence>
<dbReference type="AlphaFoldDB" id="A0A7L4YN81"/>
<name>A0A7L4YN81_9ACTN</name>
<keyword evidence="3" id="KW-1185">Reference proteome</keyword>